<accession>A0AA36DSZ5</accession>
<dbReference type="EMBL" id="CATQJL010000001">
    <property type="protein sequence ID" value="CAJ0591512.1"/>
    <property type="molecule type" value="Genomic_DNA"/>
</dbReference>
<organism evidence="1 2">
    <name type="scientific">Cylicocyclus nassatus</name>
    <name type="common">Nematode worm</name>
    <dbReference type="NCBI Taxonomy" id="53992"/>
    <lineage>
        <taxon>Eukaryota</taxon>
        <taxon>Metazoa</taxon>
        <taxon>Ecdysozoa</taxon>
        <taxon>Nematoda</taxon>
        <taxon>Chromadorea</taxon>
        <taxon>Rhabditida</taxon>
        <taxon>Rhabditina</taxon>
        <taxon>Rhabditomorpha</taxon>
        <taxon>Strongyloidea</taxon>
        <taxon>Strongylidae</taxon>
        <taxon>Cylicocyclus</taxon>
    </lineage>
</organism>
<keyword evidence="2" id="KW-1185">Reference proteome</keyword>
<sequence>MLTTFPNSRTSAALERKQPSDVLPIFAYSKQSSRGPSYSDCQRQEIALVLISAVVFFKEIRREGMKWSRISVRQGLQL</sequence>
<gene>
    <name evidence="1" type="ORF">CYNAS_LOCUS3495</name>
</gene>
<protein>
    <submittedName>
        <fullName evidence="1">Uncharacterized protein</fullName>
    </submittedName>
</protein>
<evidence type="ECO:0000313" key="1">
    <source>
        <dbReference type="EMBL" id="CAJ0591512.1"/>
    </source>
</evidence>
<evidence type="ECO:0000313" key="2">
    <source>
        <dbReference type="Proteomes" id="UP001176961"/>
    </source>
</evidence>
<proteinExistence type="predicted"/>
<reference evidence="1" key="1">
    <citation type="submission" date="2023-07" db="EMBL/GenBank/DDBJ databases">
        <authorList>
            <consortium name="CYATHOMIX"/>
        </authorList>
    </citation>
    <scope>NUCLEOTIDE SEQUENCE</scope>
    <source>
        <strain evidence="1">N/A</strain>
    </source>
</reference>
<dbReference type="Proteomes" id="UP001176961">
    <property type="component" value="Unassembled WGS sequence"/>
</dbReference>
<dbReference type="AlphaFoldDB" id="A0AA36DSZ5"/>
<comment type="caution">
    <text evidence="1">The sequence shown here is derived from an EMBL/GenBank/DDBJ whole genome shotgun (WGS) entry which is preliminary data.</text>
</comment>
<name>A0AA36DSZ5_CYLNA</name>